<accession>A0A656GLN1</accession>
<gene>
    <name evidence="1" type="ORF">PSYMO_36333</name>
</gene>
<feature type="non-terminal residue" evidence="1">
    <location>
        <position position="1"/>
    </location>
</feature>
<organism evidence="1 2">
    <name type="scientific">Pseudomonas amygdali pv. mori str. 301020</name>
    <dbReference type="NCBI Taxonomy" id="629261"/>
    <lineage>
        <taxon>Bacteria</taxon>
        <taxon>Pseudomonadati</taxon>
        <taxon>Pseudomonadota</taxon>
        <taxon>Gammaproteobacteria</taxon>
        <taxon>Pseudomonadales</taxon>
        <taxon>Pseudomonadaceae</taxon>
        <taxon>Pseudomonas</taxon>
        <taxon>Pseudomonas amygdali</taxon>
    </lineage>
</organism>
<dbReference type="Proteomes" id="UP000003465">
    <property type="component" value="Unassembled WGS sequence"/>
</dbReference>
<reference evidence="1 2" key="1">
    <citation type="journal article" date="2011" name="PLoS Pathog.">
        <title>Dynamic evolution of pathogenicity revealed by sequencing and comparative genomics of 19 Pseudomonas syringae isolates.</title>
        <authorList>
            <person name="Baltrus D.A."/>
            <person name="Nishimura M.T."/>
            <person name="Romanchuk A."/>
            <person name="Chang J.H."/>
            <person name="Mukhtar M.S."/>
            <person name="Cherkis K."/>
            <person name="Roach J."/>
            <person name="Grant S.R."/>
            <person name="Jones C.D."/>
            <person name="Dangl J.L."/>
        </authorList>
    </citation>
    <scope>NUCLEOTIDE SEQUENCE [LARGE SCALE GENOMIC DNA]</scope>
    <source>
        <strain evidence="1 2">301020</strain>
    </source>
</reference>
<proteinExistence type="predicted"/>
<evidence type="ECO:0000313" key="2">
    <source>
        <dbReference type="Proteomes" id="UP000003465"/>
    </source>
</evidence>
<name>A0A656GLN1_PSEA0</name>
<sequence>NKRVSEKPGAVHCASKPDYYVSPTPVYISATATYWVESFKIAL</sequence>
<dbReference type="AlphaFoldDB" id="A0A656GLN1"/>
<dbReference type="EMBL" id="AEAG01002620">
    <property type="protein sequence ID" value="EGH26638.1"/>
    <property type="molecule type" value="Genomic_DNA"/>
</dbReference>
<protein>
    <submittedName>
        <fullName evidence="1">Uncharacterized protein</fullName>
    </submittedName>
</protein>
<comment type="caution">
    <text evidence="1">The sequence shown here is derived from an EMBL/GenBank/DDBJ whole genome shotgun (WGS) entry which is preliminary data.</text>
</comment>
<evidence type="ECO:0000313" key="1">
    <source>
        <dbReference type="EMBL" id="EGH26638.1"/>
    </source>
</evidence>